<evidence type="ECO:0000256" key="2">
    <source>
        <dbReference type="ARBA" id="ARBA00022490"/>
    </source>
</evidence>
<dbReference type="Pfam" id="PF00022">
    <property type="entry name" value="Actin"/>
    <property type="match status" value="1"/>
</dbReference>
<dbReference type="Gene3D" id="3.90.640.10">
    <property type="entry name" value="Actin, Chain A, domain 4"/>
    <property type="match status" value="1"/>
</dbReference>
<organism evidence="7 8">
    <name type="scientific">Plasmodium yoelii yoelii</name>
    <dbReference type="NCBI Taxonomy" id="73239"/>
    <lineage>
        <taxon>Eukaryota</taxon>
        <taxon>Sar</taxon>
        <taxon>Alveolata</taxon>
        <taxon>Apicomplexa</taxon>
        <taxon>Aconoidasida</taxon>
        <taxon>Haemosporida</taxon>
        <taxon>Plasmodiidae</taxon>
        <taxon>Plasmodium</taxon>
        <taxon>Plasmodium (Vinckeia)</taxon>
    </lineage>
</organism>
<sequence>MDNNTIIIDNGSGYMKVGLNTNTLPTIVFPTVVGNSKNKDVSQTYVGDEAFFRERELSIYRPFDHGHISDWDLANNIWDYAINCVDPNKSVKSVLLTEPPLCSISHRKNMGEIFFENFGFENINISVSGLMSIYAAGLTTGLVLDIGEGVTQCIPIFDGYIEKNSVIRSDFGGEELTMFMQKLICDIGYNMTTRKSYEYVKIMKETLCFCSLNPPKDQLREDLTTTYTLPDGDVLRDGYNTIEISHERFYVPEALFNPLLCHRDNLSISDIVCKSILSCPIENRKTLSSYIILSGGCSLFPNLAERLEREIKNNSPENARSAVKVHAHENRGIMAWCGAQVFSQPELRDAQRGVWISKDEYEEIGDNIFLIKVRKIRKIRK</sequence>
<evidence type="ECO:0000256" key="1">
    <source>
        <dbReference type="ARBA" id="ARBA00004245"/>
    </source>
</evidence>
<evidence type="ECO:0000313" key="7">
    <source>
        <dbReference type="EMBL" id="WBY57534.1"/>
    </source>
</evidence>
<dbReference type="SMART" id="SM00268">
    <property type="entry name" value="ACTIN"/>
    <property type="match status" value="1"/>
</dbReference>
<keyword evidence="2" id="KW-0963">Cytoplasm</keyword>
<dbReference type="EMBL" id="CP115533">
    <property type="protein sequence ID" value="WBY57534.1"/>
    <property type="molecule type" value="Genomic_DNA"/>
</dbReference>
<dbReference type="GO" id="GO:0016787">
    <property type="term" value="F:hydrolase activity"/>
    <property type="evidence" value="ECO:0007669"/>
    <property type="project" value="UniProtKB-KW"/>
</dbReference>
<evidence type="ECO:0000256" key="3">
    <source>
        <dbReference type="ARBA" id="ARBA00022801"/>
    </source>
</evidence>
<dbReference type="GO" id="GO:0005856">
    <property type="term" value="C:cytoskeleton"/>
    <property type="evidence" value="ECO:0007669"/>
    <property type="project" value="UniProtKB-SubCell"/>
</dbReference>
<dbReference type="InterPro" id="IPR043129">
    <property type="entry name" value="ATPase_NBD"/>
</dbReference>
<dbReference type="PRINTS" id="PR00190">
    <property type="entry name" value="ACTIN"/>
</dbReference>
<protein>
    <submittedName>
        <fullName evidence="7">Actin-like protein</fullName>
    </submittedName>
</protein>
<evidence type="ECO:0000256" key="6">
    <source>
        <dbReference type="ARBA" id="ARBA00049360"/>
    </source>
</evidence>
<comment type="similarity">
    <text evidence="5">Belongs to the actin family. ARP1 subfamily.</text>
</comment>
<dbReference type="PANTHER" id="PTHR11937">
    <property type="entry name" value="ACTIN"/>
    <property type="match status" value="1"/>
</dbReference>
<dbReference type="AlphaFoldDB" id="A0AAE9WS79"/>
<accession>A0AAE9WS79</accession>
<evidence type="ECO:0000313" key="8">
    <source>
        <dbReference type="Proteomes" id="UP001054126"/>
    </source>
</evidence>
<dbReference type="FunFam" id="3.30.420.40:FF:000188">
    <property type="entry name" value="Actin like 6B"/>
    <property type="match status" value="1"/>
</dbReference>
<gene>
    <name evidence="7" type="ORF">Py17XNL_000900402</name>
</gene>
<dbReference type="SUPFAM" id="SSF53067">
    <property type="entry name" value="Actin-like ATPase domain"/>
    <property type="match status" value="2"/>
</dbReference>
<dbReference type="InterPro" id="IPR004000">
    <property type="entry name" value="Actin"/>
</dbReference>
<comment type="subcellular location">
    <subcellularLocation>
        <location evidence="1">Cytoplasm</location>
        <location evidence="1">Cytoskeleton</location>
    </subcellularLocation>
</comment>
<name>A0AAE9WS79_PLAYO</name>
<dbReference type="InterPro" id="IPR004001">
    <property type="entry name" value="Actin_CS"/>
</dbReference>
<keyword evidence="4" id="KW-0206">Cytoskeleton</keyword>
<comment type="catalytic activity">
    <reaction evidence="6">
        <text>ATP + H2O = ADP + phosphate + H(+)</text>
        <dbReference type="Rhea" id="RHEA:13065"/>
        <dbReference type="ChEBI" id="CHEBI:15377"/>
        <dbReference type="ChEBI" id="CHEBI:15378"/>
        <dbReference type="ChEBI" id="CHEBI:30616"/>
        <dbReference type="ChEBI" id="CHEBI:43474"/>
        <dbReference type="ChEBI" id="CHEBI:456216"/>
    </reaction>
</comment>
<evidence type="ECO:0000256" key="5">
    <source>
        <dbReference type="ARBA" id="ARBA00038483"/>
    </source>
</evidence>
<keyword evidence="3" id="KW-0378">Hydrolase</keyword>
<proteinExistence type="inferred from homology"/>
<dbReference type="Gene3D" id="3.30.420.40">
    <property type="match status" value="2"/>
</dbReference>
<dbReference type="PROSITE" id="PS00432">
    <property type="entry name" value="ACTINS_2"/>
    <property type="match status" value="1"/>
</dbReference>
<reference evidence="7" key="1">
    <citation type="submission" date="2023-01" db="EMBL/GenBank/DDBJ databases">
        <title>Long-Read Genome Assembly and Gene Model Annotations for the Rodent Malaria Parasite Plasmodium yoelii 17XNL.</title>
        <authorList>
            <person name="Mitchell G.J."/>
            <person name="Sebastian A."/>
            <person name="Albert I."/>
            <person name="Lindner S.E."/>
        </authorList>
    </citation>
    <scope>NUCLEOTIDE SEQUENCE</scope>
    <source>
        <strain evidence="7">17XNL clone 1.1</strain>
    </source>
</reference>
<evidence type="ECO:0000256" key="4">
    <source>
        <dbReference type="ARBA" id="ARBA00023212"/>
    </source>
</evidence>
<dbReference type="Proteomes" id="UP001054126">
    <property type="component" value="Chromosome 9"/>
</dbReference>